<reference evidence="6 7" key="1">
    <citation type="submission" date="2019-03" db="EMBL/GenBank/DDBJ databases">
        <title>Above-ground endophytic microbial communities from plants in different locations in the United States.</title>
        <authorList>
            <person name="Frank C."/>
        </authorList>
    </citation>
    <scope>NUCLEOTIDE SEQUENCE [LARGE SCALE GENOMIC DNA]</scope>
    <source>
        <strain evidence="6 7">LP_13_YM</strain>
    </source>
</reference>
<keyword evidence="7" id="KW-1185">Reference proteome</keyword>
<dbReference type="PANTHER" id="PTHR42910">
    <property type="entry name" value="TRANSPORTER SCO4007-RELATED"/>
    <property type="match status" value="1"/>
</dbReference>
<feature type="transmembrane region" description="Helical" evidence="4">
    <location>
        <begin position="20"/>
        <end position="38"/>
    </location>
</feature>
<feature type="transmembrane region" description="Helical" evidence="4">
    <location>
        <begin position="110"/>
        <end position="131"/>
    </location>
</feature>
<dbReference type="CDD" id="cd17324">
    <property type="entry name" value="MFS_NepI_like"/>
    <property type="match status" value="1"/>
</dbReference>
<dbReference type="InterPro" id="IPR036259">
    <property type="entry name" value="MFS_trans_sf"/>
</dbReference>
<dbReference type="EMBL" id="SMCS01000005">
    <property type="protein sequence ID" value="TCV93442.1"/>
    <property type="molecule type" value="Genomic_DNA"/>
</dbReference>
<keyword evidence="3 4" id="KW-0472">Membrane</keyword>
<dbReference type="AlphaFoldDB" id="A0A4R3YMK2"/>
<evidence type="ECO:0000256" key="1">
    <source>
        <dbReference type="ARBA" id="ARBA00022692"/>
    </source>
</evidence>
<feature type="transmembrane region" description="Helical" evidence="4">
    <location>
        <begin position="373"/>
        <end position="392"/>
    </location>
</feature>
<dbReference type="RefSeq" id="WP_207906856.1">
    <property type="nucleotide sequence ID" value="NZ_SMCS01000005.1"/>
</dbReference>
<feature type="transmembrane region" description="Helical" evidence="4">
    <location>
        <begin position="85"/>
        <end position="104"/>
    </location>
</feature>
<dbReference type="PANTHER" id="PTHR42910:SF1">
    <property type="entry name" value="MAJOR FACILITATOR SUPERFAMILY (MFS) PROFILE DOMAIN-CONTAINING PROTEIN"/>
    <property type="match status" value="1"/>
</dbReference>
<dbReference type="SUPFAM" id="SSF103473">
    <property type="entry name" value="MFS general substrate transporter"/>
    <property type="match status" value="1"/>
</dbReference>
<evidence type="ECO:0000313" key="7">
    <source>
        <dbReference type="Proteomes" id="UP000295645"/>
    </source>
</evidence>
<keyword evidence="2 4" id="KW-1133">Transmembrane helix</keyword>
<evidence type="ECO:0000256" key="2">
    <source>
        <dbReference type="ARBA" id="ARBA00022989"/>
    </source>
</evidence>
<evidence type="ECO:0000259" key="5">
    <source>
        <dbReference type="PROSITE" id="PS50850"/>
    </source>
</evidence>
<feature type="transmembrane region" description="Helical" evidence="4">
    <location>
        <begin position="225"/>
        <end position="245"/>
    </location>
</feature>
<gene>
    <name evidence="6" type="ORF">EC912_105303</name>
</gene>
<dbReference type="Pfam" id="PF07690">
    <property type="entry name" value="MFS_1"/>
    <property type="match status" value="1"/>
</dbReference>
<keyword evidence="1 4" id="KW-0812">Transmembrane</keyword>
<dbReference type="InterPro" id="IPR011701">
    <property type="entry name" value="MFS"/>
</dbReference>
<dbReference type="Gene3D" id="1.20.1250.20">
    <property type="entry name" value="MFS general substrate transporter like domains"/>
    <property type="match status" value="1"/>
</dbReference>
<feature type="transmembrane region" description="Helical" evidence="4">
    <location>
        <begin position="286"/>
        <end position="303"/>
    </location>
</feature>
<evidence type="ECO:0000256" key="4">
    <source>
        <dbReference type="SAM" id="Phobius"/>
    </source>
</evidence>
<protein>
    <submittedName>
        <fullName evidence="6">Putative MFS family arabinose efflux permease</fullName>
    </submittedName>
</protein>
<evidence type="ECO:0000313" key="6">
    <source>
        <dbReference type="EMBL" id="TCV93442.1"/>
    </source>
</evidence>
<dbReference type="PROSITE" id="PS50850">
    <property type="entry name" value="MFS"/>
    <property type="match status" value="1"/>
</dbReference>
<feature type="domain" description="Major facilitator superfamily (MFS) profile" evidence="5">
    <location>
        <begin position="15"/>
        <end position="396"/>
    </location>
</feature>
<feature type="transmembrane region" description="Helical" evidence="4">
    <location>
        <begin position="257"/>
        <end position="274"/>
    </location>
</feature>
<dbReference type="InterPro" id="IPR020846">
    <property type="entry name" value="MFS_dom"/>
</dbReference>
<feature type="transmembrane region" description="Helical" evidence="4">
    <location>
        <begin position="58"/>
        <end position="78"/>
    </location>
</feature>
<feature type="transmembrane region" description="Helical" evidence="4">
    <location>
        <begin position="309"/>
        <end position="335"/>
    </location>
</feature>
<accession>A0A4R3YMK2</accession>
<dbReference type="Proteomes" id="UP000295645">
    <property type="component" value="Unassembled WGS sequence"/>
</dbReference>
<organism evidence="6 7">
    <name type="scientific">Luteibacter rhizovicinus</name>
    <dbReference type="NCBI Taxonomy" id="242606"/>
    <lineage>
        <taxon>Bacteria</taxon>
        <taxon>Pseudomonadati</taxon>
        <taxon>Pseudomonadota</taxon>
        <taxon>Gammaproteobacteria</taxon>
        <taxon>Lysobacterales</taxon>
        <taxon>Rhodanobacteraceae</taxon>
        <taxon>Luteibacter</taxon>
    </lineage>
</organism>
<evidence type="ECO:0000256" key="3">
    <source>
        <dbReference type="ARBA" id="ARBA00023136"/>
    </source>
</evidence>
<dbReference type="GO" id="GO:0022857">
    <property type="term" value="F:transmembrane transporter activity"/>
    <property type="evidence" value="ECO:0007669"/>
    <property type="project" value="InterPro"/>
</dbReference>
<feature type="transmembrane region" description="Helical" evidence="4">
    <location>
        <begin position="173"/>
        <end position="193"/>
    </location>
</feature>
<name>A0A4R3YMK2_9GAMM</name>
<comment type="caution">
    <text evidence="6">The sequence shown here is derived from an EMBL/GenBank/DDBJ whole genome shotgun (WGS) entry which is preliminary data.</text>
</comment>
<sequence length="404" mass="42622">MKVQSERTAGAAPPVMARSLIALFAFCCGAIVANIYYAQPIIGVIAPELGMSPGSTSLIVSLTQIGYAVGLFFLVPLADIFENRRLMMATIAVTAVSLALAGLSKSPGTFLLMSALIGVSSVSVQMMIPLAAHLAPEAARGRVVGTVMGGLLLGILLARPVSSLVADHLGWRAVFMGASVLMLAILILVAVTIPRRMPTHSATYWRLIRSLEELFRREPVLRQRALYQGLMFAAFSLFWTAAPLALMREHGLSQSQIALFALVGAVGAIAAPISGRLADAGHTHRASMLAMLMGAVSFLPSLIHPAYSVIGLAVTAVALDFAVQMNMVLGQRAVYALDAASRGRLNALYMSSIFIGGAIGSAAASMLYEKGGWLWVALAGSALPLIAFLIFWKTSRAGQREAIA</sequence>
<proteinExistence type="predicted"/>
<feature type="transmembrane region" description="Helical" evidence="4">
    <location>
        <begin position="143"/>
        <end position="161"/>
    </location>
</feature>
<feature type="transmembrane region" description="Helical" evidence="4">
    <location>
        <begin position="347"/>
        <end position="367"/>
    </location>
</feature>